<dbReference type="eggNOG" id="arCOG03162">
    <property type="taxonomic scope" value="Archaea"/>
</dbReference>
<dbReference type="PROSITE" id="PS51736">
    <property type="entry name" value="RECOMBINASES_3"/>
    <property type="match status" value="1"/>
</dbReference>
<evidence type="ECO:0000259" key="2">
    <source>
        <dbReference type="PROSITE" id="PS51736"/>
    </source>
</evidence>
<dbReference type="InterPro" id="IPR036162">
    <property type="entry name" value="Resolvase-like_N_sf"/>
</dbReference>
<dbReference type="KEGG" id="mma:MM_2763"/>
<evidence type="ECO:0000313" key="4">
    <source>
        <dbReference type="Proteomes" id="UP000000595"/>
    </source>
</evidence>
<organism evidence="3 4">
    <name type="scientific">Methanosarcina mazei (strain ATCC BAA-159 / DSM 3647 / Goe1 / Go1 / JCM 11833 / OCM 88)</name>
    <name type="common">Methanosarcina frisia</name>
    <dbReference type="NCBI Taxonomy" id="192952"/>
    <lineage>
        <taxon>Archaea</taxon>
        <taxon>Methanobacteriati</taxon>
        <taxon>Methanobacteriota</taxon>
        <taxon>Stenosarchaea group</taxon>
        <taxon>Methanomicrobia</taxon>
        <taxon>Methanosarcinales</taxon>
        <taxon>Methanosarcinaceae</taxon>
        <taxon>Methanosarcina</taxon>
    </lineage>
</organism>
<accession>Q8PTF2</accession>
<feature type="domain" description="Resolvase/invertase-type recombinase catalytic" evidence="2">
    <location>
        <begin position="1"/>
        <end position="142"/>
    </location>
</feature>
<feature type="region of interest" description="Disordered" evidence="1">
    <location>
        <begin position="151"/>
        <end position="179"/>
    </location>
</feature>
<dbReference type="GeneID" id="1481105"/>
<dbReference type="Pfam" id="PF00239">
    <property type="entry name" value="Resolvase"/>
    <property type="match status" value="1"/>
</dbReference>
<reference evidence="3 4" key="1">
    <citation type="journal article" date="2002" name="J. Mol. Microbiol. Biotechnol.">
        <title>The genome of Methanosarcina mazei: evidence for lateral gene transfer between Bacteria and Archaea.</title>
        <authorList>
            <person name="Deppenmeier U."/>
            <person name="Johann A."/>
            <person name="Hartsch T."/>
            <person name="Merkl R."/>
            <person name="Schmitz R.A."/>
            <person name="Martinez-Arias R."/>
            <person name="Henne A."/>
            <person name="Wiezer A."/>
            <person name="Baumer S."/>
            <person name="Jacobi C."/>
            <person name="Bruggemann H."/>
            <person name="Lienard T."/>
            <person name="Christmann A."/>
            <person name="Bomeke M."/>
            <person name="Steckel S."/>
            <person name="Bhattacharyya A."/>
            <person name="Lykidis A."/>
            <person name="Overbeek R."/>
            <person name="Klenk H.P."/>
            <person name="Gunsalus R.P."/>
            <person name="Fritz H.J."/>
            <person name="Gottschalk G."/>
        </authorList>
    </citation>
    <scope>NUCLEOTIDE SEQUENCE [LARGE SCALE GENOMIC DNA]</scope>
    <source>
        <strain evidence="4">ATCC BAA-159 / DSM 3647 / Goe1 / Go1 / JCM 11833 / OCM 88</strain>
    </source>
</reference>
<dbReference type="Proteomes" id="UP000000595">
    <property type="component" value="Chromosome"/>
</dbReference>
<dbReference type="PANTHER" id="PTHR30461:SF23">
    <property type="entry name" value="DNA RECOMBINASE-RELATED"/>
    <property type="match status" value="1"/>
</dbReference>
<dbReference type="RefSeq" id="WP_011034672.1">
    <property type="nucleotide sequence ID" value="NC_003901.1"/>
</dbReference>
<dbReference type="AlphaFoldDB" id="Q8PTF2"/>
<dbReference type="GO" id="GO:0003677">
    <property type="term" value="F:DNA binding"/>
    <property type="evidence" value="ECO:0007669"/>
    <property type="project" value="InterPro"/>
</dbReference>
<name>Q8PTF2_METMA</name>
<feature type="compositionally biased region" description="Basic and acidic residues" evidence="1">
    <location>
        <begin position="161"/>
        <end position="171"/>
    </location>
</feature>
<gene>
    <name evidence="3" type="ordered locus">MM_2763</name>
</gene>
<dbReference type="InterPro" id="IPR050639">
    <property type="entry name" value="SSR_resolvase"/>
</dbReference>
<proteinExistence type="predicted"/>
<dbReference type="Gene3D" id="3.40.50.1390">
    <property type="entry name" value="Resolvase, N-terminal catalytic domain"/>
    <property type="match status" value="1"/>
</dbReference>
<dbReference type="HOGENOM" id="CLU_1507387_0_0_2"/>
<dbReference type="CDD" id="cd00338">
    <property type="entry name" value="Ser_Recombinase"/>
    <property type="match status" value="1"/>
</dbReference>
<dbReference type="PANTHER" id="PTHR30461">
    <property type="entry name" value="DNA-INVERTASE FROM LAMBDOID PROPHAGE"/>
    <property type="match status" value="1"/>
</dbReference>
<dbReference type="GO" id="GO:0000150">
    <property type="term" value="F:DNA strand exchange activity"/>
    <property type="evidence" value="ECO:0007669"/>
    <property type="project" value="InterPro"/>
</dbReference>
<dbReference type="InterPro" id="IPR006119">
    <property type="entry name" value="Resolv_N"/>
</dbReference>
<dbReference type="SMART" id="SM00857">
    <property type="entry name" value="Resolvase"/>
    <property type="match status" value="1"/>
</dbReference>
<protein>
    <submittedName>
        <fullName evidence="3">Putative DNA recombinase</fullName>
    </submittedName>
</protein>
<evidence type="ECO:0000256" key="1">
    <source>
        <dbReference type="SAM" id="MobiDB-lite"/>
    </source>
</evidence>
<dbReference type="SUPFAM" id="SSF53041">
    <property type="entry name" value="Resolvase-like"/>
    <property type="match status" value="1"/>
</dbReference>
<evidence type="ECO:0000313" key="3">
    <source>
        <dbReference type="EMBL" id="AAM32459.1"/>
    </source>
</evidence>
<dbReference type="PATRIC" id="fig|192952.21.peg.3186"/>
<sequence>MIRIYYRVSTDKQDFDMQQKAVKDLCSVKNIDYSSCIIYQDFGISGTIADRPAYQRLLSEIVSFDTIICYEVSRLWRDLEEQSRATKSLISKNVNIISVADGEIKTLTDTLFADIKGSVNQFEARRLKERINAGIAAKKAKVAQGLDTWNYRGPDKKKRKTDGYKAEQERRRQLKKAIL</sequence>
<dbReference type="EMBL" id="AE008384">
    <property type="protein sequence ID" value="AAM32459.1"/>
    <property type="molecule type" value="Genomic_DNA"/>
</dbReference>